<dbReference type="Gene3D" id="3.90.480.10">
    <property type="entry name" value="Sulfite Reductase Hemoprotein,Domain 2"/>
    <property type="match status" value="1"/>
</dbReference>
<dbReference type="EMBL" id="QXDF01000001">
    <property type="protein sequence ID" value="RIA55823.1"/>
    <property type="molecule type" value="Genomic_DNA"/>
</dbReference>
<dbReference type="GO" id="GO:0050661">
    <property type="term" value="F:NADP binding"/>
    <property type="evidence" value="ECO:0007669"/>
    <property type="project" value="InterPro"/>
</dbReference>
<dbReference type="InterPro" id="IPR006067">
    <property type="entry name" value="NO2/SO3_Rdtase_4Fe4S_dom"/>
</dbReference>
<keyword evidence="6 15" id="KW-0479">Metal-binding</keyword>
<organism evidence="19 20">
    <name type="scientific">Dichotomicrobium thermohalophilum</name>
    <dbReference type="NCBI Taxonomy" id="933063"/>
    <lineage>
        <taxon>Bacteria</taxon>
        <taxon>Pseudomonadati</taxon>
        <taxon>Pseudomonadota</taxon>
        <taxon>Alphaproteobacteria</taxon>
        <taxon>Hyphomicrobiales</taxon>
        <taxon>Hyphomicrobiaceae</taxon>
        <taxon>Dichotomicrobium</taxon>
    </lineage>
</organism>
<reference evidence="19 20" key="1">
    <citation type="submission" date="2018-08" db="EMBL/GenBank/DDBJ databases">
        <title>Genomic Encyclopedia of Archaeal and Bacterial Type Strains, Phase II (KMG-II): from individual species to whole genera.</title>
        <authorList>
            <person name="Goeker M."/>
        </authorList>
    </citation>
    <scope>NUCLEOTIDE SEQUENCE [LARGE SCALE GENOMIC DNA]</scope>
    <source>
        <strain evidence="19 20">DSM 5002</strain>
    </source>
</reference>
<evidence type="ECO:0000256" key="12">
    <source>
        <dbReference type="ARBA" id="ARBA00052219"/>
    </source>
</evidence>
<feature type="binding site" evidence="15">
    <location>
        <position position="453"/>
    </location>
    <ligand>
        <name>[4Fe-4S] cluster</name>
        <dbReference type="ChEBI" id="CHEBI:49883"/>
    </ligand>
</feature>
<feature type="domain" description="Nitrite/Sulfite reductase ferredoxin-like" evidence="18">
    <location>
        <begin position="362"/>
        <end position="428"/>
    </location>
</feature>
<proteinExistence type="inferred from homology"/>
<comment type="caution">
    <text evidence="19">The sequence shown here is derived from an EMBL/GenBank/DDBJ whole genome shotgun (WGS) entry which is preliminary data.</text>
</comment>
<dbReference type="GO" id="GO:0004783">
    <property type="term" value="F:sulfite reductase (NADPH) activity"/>
    <property type="evidence" value="ECO:0007669"/>
    <property type="project" value="UniProtKB-UniRule"/>
</dbReference>
<dbReference type="HAMAP" id="MF_01540">
    <property type="entry name" value="CysI"/>
    <property type="match status" value="1"/>
</dbReference>
<dbReference type="NCBIfam" id="TIGR02041">
    <property type="entry name" value="CysI"/>
    <property type="match status" value="1"/>
</dbReference>
<dbReference type="InterPro" id="IPR006066">
    <property type="entry name" value="NO2/SO3_Rdtase_FeS/sirohaem_BS"/>
</dbReference>
<feature type="region of interest" description="Disordered" evidence="16">
    <location>
        <begin position="1"/>
        <end position="26"/>
    </location>
</feature>
<feature type="domain" description="Nitrite/Sulfite reductase ferredoxin-like" evidence="18">
    <location>
        <begin position="87"/>
        <end position="144"/>
    </location>
</feature>
<evidence type="ECO:0000256" key="9">
    <source>
        <dbReference type="ARBA" id="ARBA00023004"/>
    </source>
</evidence>
<evidence type="ECO:0000256" key="11">
    <source>
        <dbReference type="ARBA" id="ARBA00023192"/>
    </source>
</evidence>
<comment type="similarity">
    <text evidence="2 15">Belongs to the nitrite and sulfite reductase 4Fe-4S domain family.</text>
</comment>
<evidence type="ECO:0000256" key="1">
    <source>
        <dbReference type="ARBA" id="ARBA00004774"/>
    </source>
</evidence>
<protein>
    <recommendedName>
        <fullName evidence="15">Sulfite reductase [NADPH] hemoprotein beta-component</fullName>
        <shortName evidence="15">SiR-HP</shortName>
        <shortName evidence="15">SiRHP</shortName>
        <ecNumber evidence="15">1.8.1.2</ecNumber>
    </recommendedName>
</protein>
<keyword evidence="20" id="KW-1185">Reference proteome</keyword>
<dbReference type="InterPro" id="IPR005117">
    <property type="entry name" value="NiRdtase/SiRdtase_haem-b_fer"/>
</dbReference>
<feature type="binding site" description="axial binding residue" evidence="15">
    <location>
        <position position="496"/>
    </location>
    <ligand>
        <name>siroheme</name>
        <dbReference type="ChEBI" id="CHEBI:60052"/>
    </ligand>
    <ligandPart>
        <name>Fe</name>
        <dbReference type="ChEBI" id="CHEBI:18248"/>
    </ligandPart>
</feature>
<dbReference type="UniPathway" id="UPA00140">
    <property type="reaction ID" value="UER00207"/>
</dbReference>
<feature type="binding site" evidence="15">
    <location>
        <position position="447"/>
    </location>
    <ligand>
        <name>[4Fe-4S] cluster</name>
        <dbReference type="ChEBI" id="CHEBI:49883"/>
    </ligand>
</feature>
<evidence type="ECO:0000256" key="13">
    <source>
        <dbReference type="ARBA" id="ARBA00057160"/>
    </source>
</evidence>
<dbReference type="GO" id="GO:0019344">
    <property type="term" value="P:cysteine biosynthetic process"/>
    <property type="evidence" value="ECO:0007669"/>
    <property type="project" value="UniProtKB-KW"/>
</dbReference>
<dbReference type="SUPFAM" id="SSF56014">
    <property type="entry name" value="Nitrite and sulphite reductase 4Fe-4S domain-like"/>
    <property type="match status" value="2"/>
</dbReference>
<dbReference type="InterPro" id="IPR011786">
    <property type="entry name" value="CysI"/>
</dbReference>
<keyword evidence="4 15" id="KW-0028">Amino-acid biosynthesis</keyword>
<dbReference type="OrthoDB" id="9803707at2"/>
<dbReference type="Pfam" id="PF03460">
    <property type="entry name" value="NIR_SIR_ferr"/>
    <property type="match status" value="2"/>
</dbReference>
<dbReference type="PRINTS" id="PR00397">
    <property type="entry name" value="SIROHAEM"/>
</dbReference>
<keyword evidence="11 15" id="KW-0198">Cysteine biosynthesis</keyword>
<comment type="pathway">
    <text evidence="1 15">Sulfur metabolism; hydrogen sulfide biosynthesis; hydrogen sulfide from sulfite (NADPH route): step 1/1.</text>
</comment>
<accession>A0A397Q4F7</accession>
<dbReference type="InterPro" id="IPR045169">
    <property type="entry name" value="NO2/SO3_Rdtase_4Fe4S_prot"/>
</dbReference>
<comment type="function">
    <text evidence="13 15">Component of the sulfite reductase complex that catalyzes the 6-electron reduction of sulfite to sulfide. This is one of several activities required for the biosynthesis of L-cysteine from sulfate.</text>
</comment>
<keyword evidence="5 15" id="KW-0349">Heme</keyword>
<dbReference type="GO" id="GO:0051539">
    <property type="term" value="F:4 iron, 4 sulfur cluster binding"/>
    <property type="evidence" value="ECO:0007669"/>
    <property type="project" value="UniProtKB-KW"/>
</dbReference>
<dbReference type="PROSITE" id="PS00365">
    <property type="entry name" value="NIR_SIR"/>
    <property type="match status" value="1"/>
</dbReference>
<evidence type="ECO:0000256" key="10">
    <source>
        <dbReference type="ARBA" id="ARBA00023014"/>
    </source>
</evidence>
<dbReference type="GO" id="GO:0050311">
    <property type="term" value="F:sulfite reductase (ferredoxin) activity"/>
    <property type="evidence" value="ECO:0007669"/>
    <property type="project" value="TreeGrafter"/>
</dbReference>
<dbReference type="GO" id="GO:0046872">
    <property type="term" value="F:metal ion binding"/>
    <property type="evidence" value="ECO:0007669"/>
    <property type="project" value="UniProtKB-KW"/>
</dbReference>
<evidence type="ECO:0000256" key="8">
    <source>
        <dbReference type="ARBA" id="ARBA00023002"/>
    </source>
</evidence>
<dbReference type="GO" id="GO:0000103">
    <property type="term" value="P:sulfate assimilation"/>
    <property type="evidence" value="ECO:0007669"/>
    <property type="project" value="UniProtKB-UniRule"/>
</dbReference>
<evidence type="ECO:0000256" key="4">
    <source>
        <dbReference type="ARBA" id="ARBA00022605"/>
    </source>
</evidence>
<sequence length="598" mass="66931">MSKAAERHNIDRSVDRSQPVEKLHPNERIKLESGYLRGALDASLAERITGAVLEDDHQLTKFHGTYQQDDRDLREERRRSKLEPAYSFMIRVRLPGGVCQPEQWLQLDELARNYANNTLRLTTRQTFQFHGVLKRDLATTMQGIHDSLLDTIAACGDVNRGVMATPIPEFSALHAQVFPIAKAVSEHLLPGTRAYHEIWLNEQPVYQGDKEDEVEPVYGKTYLPRKFKIGFAIPPVNDVDVFTQDIGFIAIADEDDLAGFNVAVGGGMGRTDNEPSTYPRLGDVIGFIPPDKAVEVAEKIVTIQRDFGNRVDRKLARMKYTIDRNGLDWFVDELEERLGWKLEPARDYHFDTSTDRFGWSKNAEGTWNYTAFIENGRVKDDGAHQVMTGLREIAKVHKGDLRITPNQNLIIACIPARQKARIRKLLEKHGIIAASERSTLRRHSMACVAFPTCGLAMAESERYLPSLITKVEGLLEETGLGDVGIVIRMSGCNNGCSRPYVAEIGFSGRAPGKYNMYLGGGYYGQRLAKPYLENIGEETILQTLRPMFAAYAEKRRDGEAFGDFVIRRGYVAAVHHGTDFNAEVEPEAAGAGATGTRS</sequence>
<name>A0A397Q4F7_9HYPH</name>
<evidence type="ECO:0000256" key="3">
    <source>
        <dbReference type="ARBA" id="ARBA00022485"/>
    </source>
</evidence>
<comment type="catalytic activity">
    <reaction evidence="12 15">
        <text>hydrogen sulfide + 3 NADP(+) + 3 H2O = sulfite + 3 NADPH + 4 H(+)</text>
        <dbReference type="Rhea" id="RHEA:13801"/>
        <dbReference type="ChEBI" id="CHEBI:15377"/>
        <dbReference type="ChEBI" id="CHEBI:15378"/>
        <dbReference type="ChEBI" id="CHEBI:17359"/>
        <dbReference type="ChEBI" id="CHEBI:29919"/>
        <dbReference type="ChEBI" id="CHEBI:57783"/>
        <dbReference type="ChEBI" id="CHEBI:58349"/>
        <dbReference type="EC" id="1.8.1.2"/>
    </reaction>
</comment>
<feature type="binding site" evidence="15">
    <location>
        <position position="492"/>
    </location>
    <ligand>
        <name>[4Fe-4S] cluster</name>
        <dbReference type="ChEBI" id="CHEBI:49883"/>
    </ligand>
</feature>
<comment type="cofactor">
    <cofactor evidence="15">
        <name>siroheme</name>
        <dbReference type="ChEBI" id="CHEBI:60052"/>
    </cofactor>
    <text evidence="15">Binds 1 siroheme per subunit.</text>
</comment>
<feature type="binding site" evidence="15">
    <location>
        <position position="496"/>
    </location>
    <ligand>
        <name>[4Fe-4S] cluster</name>
        <dbReference type="ChEBI" id="CHEBI:49883"/>
    </ligand>
</feature>
<evidence type="ECO:0000256" key="14">
    <source>
        <dbReference type="ARBA" id="ARBA00062253"/>
    </source>
</evidence>
<keyword evidence="7 15" id="KW-0521">NADP</keyword>
<evidence type="ECO:0000256" key="5">
    <source>
        <dbReference type="ARBA" id="ARBA00022617"/>
    </source>
</evidence>
<dbReference type="InterPro" id="IPR036136">
    <property type="entry name" value="Nit/Sulf_reduc_fer-like_dom_sf"/>
</dbReference>
<dbReference type="PANTHER" id="PTHR11493">
    <property type="entry name" value="SULFITE REDUCTASE [NADPH] SUBUNIT BETA-RELATED"/>
    <property type="match status" value="1"/>
</dbReference>
<dbReference type="Pfam" id="PF01077">
    <property type="entry name" value="NIR_SIR"/>
    <property type="match status" value="1"/>
</dbReference>
<evidence type="ECO:0000256" key="15">
    <source>
        <dbReference type="HAMAP-Rule" id="MF_01540"/>
    </source>
</evidence>
<evidence type="ECO:0000313" key="19">
    <source>
        <dbReference type="EMBL" id="RIA55823.1"/>
    </source>
</evidence>
<keyword evidence="8 15" id="KW-0560">Oxidoreductase</keyword>
<dbReference type="SUPFAM" id="SSF55124">
    <property type="entry name" value="Nitrite/Sulfite reductase N-terminal domain-like"/>
    <property type="match status" value="2"/>
</dbReference>
<dbReference type="RefSeq" id="WP_119060674.1">
    <property type="nucleotide sequence ID" value="NZ_QXDF01000001.1"/>
</dbReference>
<keyword evidence="3 15" id="KW-0004">4Fe-4S</keyword>
<dbReference type="PANTHER" id="PTHR11493:SF47">
    <property type="entry name" value="SULFITE REDUCTASE [NADPH] SUBUNIT BETA"/>
    <property type="match status" value="1"/>
</dbReference>
<dbReference type="FunFam" id="3.30.413.10:FF:000003">
    <property type="entry name" value="Sulfite reductase [NADPH] hemoprotein beta-component"/>
    <property type="match status" value="1"/>
</dbReference>
<dbReference type="InterPro" id="IPR045854">
    <property type="entry name" value="NO2/SO3_Rdtase_4Fe4S_sf"/>
</dbReference>
<dbReference type="Proteomes" id="UP000266273">
    <property type="component" value="Unassembled WGS sequence"/>
</dbReference>
<dbReference type="Gene3D" id="3.30.413.10">
    <property type="entry name" value="Sulfite Reductase Hemoprotein, domain 1"/>
    <property type="match status" value="2"/>
</dbReference>
<evidence type="ECO:0000256" key="6">
    <source>
        <dbReference type="ARBA" id="ARBA00022723"/>
    </source>
</evidence>
<evidence type="ECO:0000256" key="2">
    <source>
        <dbReference type="ARBA" id="ARBA00010429"/>
    </source>
</evidence>
<dbReference type="EC" id="1.8.1.2" evidence="15"/>
<evidence type="ECO:0000313" key="20">
    <source>
        <dbReference type="Proteomes" id="UP000266273"/>
    </source>
</evidence>
<feature type="domain" description="Nitrite/sulphite reductase 4Fe-4S" evidence="17">
    <location>
        <begin position="185"/>
        <end position="342"/>
    </location>
</feature>
<dbReference type="GO" id="GO:0070814">
    <property type="term" value="P:hydrogen sulfide biosynthetic process"/>
    <property type="evidence" value="ECO:0007669"/>
    <property type="project" value="UniProtKB-UniRule"/>
</dbReference>
<dbReference type="GO" id="GO:0020037">
    <property type="term" value="F:heme binding"/>
    <property type="evidence" value="ECO:0007669"/>
    <property type="project" value="InterPro"/>
</dbReference>
<keyword evidence="9 15" id="KW-0408">Iron</keyword>
<evidence type="ECO:0000256" key="7">
    <source>
        <dbReference type="ARBA" id="ARBA00022857"/>
    </source>
</evidence>
<comment type="subunit">
    <text evidence="14 15">Alpha(8)-beta(8). The alpha component is a flavoprotein, the beta component is a hemoprotein.</text>
</comment>
<dbReference type="Gene3D" id="3.90.480.20">
    <property type="match status" value="1"/>
</dbReference>
<evidence type="ECO:0000256" key="16">
    <source>
        <dbReference type="SAM" id="MobiDB-lite"/>
    </source>
</evidence>
<comment type="cofactor">
    <cofactor evidence="15">
        <name>[4Fe-4S] cluster</name>
        <dbReference type="ChEBI" id="CHEBI:49883"/>
    </cofactor>
    <text evidence="15">Binds 1 [4Fe-4S] cluster per subunit.</text>
</comment>
<dbReference type="GO" id="GO:0009337">
    <property type="term" value="C:sulfite reductase complex (NADPH)"/>
    <property type="evidence" value="ECO:0007669"/>
    <property type="project" value="InterPro"/>
</dbReference>
<dbReference type="NCBIfam" id="NF010029">
    <property type="entry name" value="PRK13504.1"/>
    <property type="match status" value="1"/>
</dbReference>
<keyword evidence="10 15" id="KW-0411">Iron-sulfur</keyword>
<gene>
    <name evidence="15" type="primary">cysI</name>
    <name evidence="19" type="ORF">BXY53_0906</name>
</gene>
<dbReference type="AlphaFoldDB" id="A0A397Q4F7"/>
<evidence type="ECO:0000259" key="17">
    <source>
        <dbReference type="Pfam" id="PF01077"/>
    </source>
</evidence>
<evidence type="ECO:0000259" key="18">
    <source>
        <dbReference type="Pfam" id="PF03460"/>
    </source>
</evidence>